<dbReference type="AlphaFoldDB" id="A0AAV6NMX2"/>
<protein>
    <submittedName>
        <fullName evidence="1">Uncharacterized protein</fullName>
    </submittedName>
</protein>
<name>A0AAV6NMX2_9ROSI</name>
<comment type="caution">
    <text evidence="1">The sequence shown here is derived from an EMBL/GenBank/DDBJ whole genome shotgun (WGS) entry which is preliminary data.</text>
</comment>
<feature type="non-terminal residue" evidence="1">
    <location>
        <position position="1"/>
    </location>
</feature>
<evidence type="ECO:0000313" key="1">
    <source>
        <dbReference type="EMBL" id="KAG6600126.1"/>
    </source>
</evidence>
<sequence>MEYCWVWCKESKGIGKVKWQRRGRRGVRHGIRHGGAVQRRMRRLQRLIPGGRGLKADRLLLQTADYIMQLSISASAFKTLEGWGPLELKHPLLCRNSQNRMANAVPDSFLVDFPMTQPQCKRCFGFEENEEEDD</sequence>
<dbReference type="EMBL" id="JAGKQH010000004">
    <property type="protein sequence ID" value="KAG6600126.1"/>
    <property type="molecule type" value="Genomic_DNA"/>
</dbReference>
<accession>A0AAV6NMX2</accession>
<dbReference type="Proteomes" id="UP000685013">
    <property type="component" value="Chromosome 4"/>
</dbReference>
<evidence type="ECO:0000313" key="2">
    <source>
        <dbReference type="Proteomes" id="UP000685013"/>
    </source>
</evidence>
<organism evidence="1 2">
    <name type="scientific">Cucurbita argyrosperma subsp. sororia</name>
    <dbReference type="NCBI Taxonomy" id="37648"/>
    <lineage>
        <taxon>Eukaryota</taxon>
        <taxon>Viridiplantae</taxon>
        <taxon>Streptophyta</taxon>
        <taxon>Embryophyta</taxon>
        <taxon>Tracheophyta</taxon>
        <taxon>Spermatophyta</taxon>
        <taxon>Magnoliopsida</taxon>
        <taxon>eudicotyledons</taxon>
        <taxon>Gunneridae</taxon>
        <taxon>Pentapetalae</taxon>
        <taxon>rosids</taxon>
        <taxon>fabids</taxon>
        <taxon>Cucurbitales</taxon>
        <taxon>Cucurbitaceae</taxon>
        <taxon>Cucurbiteae</taxon>
        <taxon>Cucurbita</taxon>
    </lineage>
</organism>
<reference evidence="1 2" key="1">
    <citation type="journal article" date="2021" name="Hortic Res">
        <title>The domestication of Cucurbita argyrosperma as revealed by the genome of its wild relative.</title>
        <authorList>
            <person name="Barrera-Redondo J."/>
            <person name="Sanchez-de la Vega G."/>
            <person name="Aguirre-Liguori J.A."/>
            <person name="Castellanos-Morales G."/>
            <person name="Gutierrez-Guerrero Y.T."/>
            <person name="Aguirre-Dugua X."/>
            <person name="Aguirre-Planter E."/>
            <person name="Tenaillon M.I."/>
            <person name="Lira-Saade R."/>
            <person name="Eguiarte L.E."/>
        </authorList>
    </citation>
    <scope>NUCLEOTIDE SEQUENCE [LARGE SCALE GENOMIC DNA]</scope>
    <source>
        <strain evidence="1">JBR-2021</strain>
    </source>
</reference>
<gene>
    <name evidence="1" type="ORF">SDJN03_05359</name>
</gene>
<keyword evidence="2" id="KW-1185">Reference proteome</keyword>
<proteinExistence type="predicted"/>